<reference evidence="6 7" key="1">
    <citation type="submission" date="2018-11" db="EMBL/GenBank/DDBJ databases">
        <title>Sequencing the genomes of 1000 actinobacteria strains.</title>
        <authorList>
            <person name="Klenk H.-P."/>
        </authorList>
    </citation>
    <scope>NUCLEOTIDE SEQUENCE [LARGE SCALE GENOMIC DNA]</scope>
    <source>
        <strain evidence="6 7">DSM 44254</strain>
    </source>
</reference>
<dbReference type="Gene3D" id="3.20.20.80">
    <property type="entry name" value="Glycosidases"/>
    <property type="match status" value="2"/>
</dbReference>
<evidence type="ECO:0000256" key="5">
    <source>
        <dbReference type="SAM" id="MobiDB-lite"/>
    </source>
</evidence>
<evidence type="ECO:0000313" key="6">
    <source>
        <dbReference type="EMBL" id="ROO87325.1"/>
    </source>
</evidence>
<keyword evidence="2" id="KW-0378">Hydrolase</keyword>
<dbReference type="PANTHER" id="PTHR10353:SF36">
    <property type="entry name" value="LP05116P"/>
    <property type="match status" value="1"/>
</dbReference>
<dbReference type="EMBL" id="RJKE01000001">
    <property type="protein sequence ID" value="ROO87325.1"/>
    <property type="molecule type" value="Genomic_DNA"/>
</dbReference>
<keyword evidence="7" id="KW-1185">Reference proteome</keyword>
<evidence type="ECO:0000256" key="2">
    <source>
        <dbReference type="ARBA" id="ARBA00022801"/>
    </source>
</evidence>
<name>A0A3N1D1B2_9ACTN</name>
<evidence type="ECO:0000256" key="3">
    <source>
        <dbReference type="ARBA" id="ARBA00023295"/>
    </source>
</evidence>
<dbReference type="Proteomes" id="UP000272400">
    <property type="component" value="Unassembled WGS sequence"/>
</dbReference>
<dbReference type="AlphaFoldDB" id="A0A3N1D1B2"/>
<feature type="region of interest" description="Disordered" evidence="5">
    <location>
        <begin position="202"/>
        <end position="224"/>
    </location>
</feature>
<dbReference type="InterPro" id="IPR017853">
    <property type="entry name" value="GH"/>
</dbReference>
<dbReference type="OrthoDB" id="5166882at2"/>
<proteinExistence type="inferred from homology"/>
<dbReference type="GO" id="GO:0008422">
    <property type="term" value="F:beta-glucosidase activity"/>
    <property type="evidence" value="ECO:0007669"/>
    <property type="project" value="TreeGrafter"/>
</dbReference>
<sequence>MVLTQAPPGFLWGAATVSDPASGDPEDLWLLAGAGLNACGLVLSWDRVEPEPGRFRADALARYRTAIGKALEYGLAPVVTLHDRAAPRWFTDLGGWSAPSAAGRFARYAREAAGILDGVRWICTMRAPANARRHGDLPERIAEAHHAAAVSLRERTRAAVGWTVAVRRPGGPRGVPAEPDGLADRWLEHARGDDFVGVAYASGPAHGRPVSRPRSGGADGPGRSETLDAVVRHTAEVTGRPILITDDGVPTADDALRVTVTSRALRGLLGAVADGADVRGYLHRTAPEHGEGHPGDCGLIAFDRRTGAPRPRPSLYWLGDVARRGHP</sequence>
<organism evidence="6 7">
    <name type="scientific">Actinocorallia herbida</name>
    <dbReference type="NCBI Taxonomy" id="58109"/>
    <lineage>
        <taxon>Bacteria</taxon>
        <taxon>Bacillati</taxon>
        <taxon>Actinomycetota</taxon>
        <taxon>Actinomycetes</taxon>
        <taxon>Streptosporangiales</taxon>
        <taxon>Thermomonosporaceae</taxon>
        <taxon>Actinocorallia</taxon>
    </lineage>
</organism>
<dbReference type="RefSeq" id="WP_123666621.1">
    <property type="nucleotide sequence ID" value="NZ_RJKE01000001.1"/>
</dbReference>
<keyword evidence="3" id="KW-0326">Glycosidase</keyword>
<dbReference type="Pfam" id="PF00232">
    <property type="entry name" value="Glyco_hydro_1"/>
    <property type="match status" value="1"/>
</dbReference>
<evidence type="ECO:0000256" key="4">
    <source>
        <dbReference type="RuleBase" id="RU003690"/>
    </source>
</evidence>
<dbReference type="InterPro" id="IPR001360">
    <property type="entry name" value="Glyco_hydro_1"/>
</dbReference>
<dbReference type="SUPFAM" id="SSF51445">
    <property type="entry name" value="(Trans)glycosidases"/>
    <property type="match status" value="1"/>
</dbReference>
<evidence type="ECO:0000256" key="1">
    <source>
        <dbReference type="ARBA" id="ARBA00010838"/>
    </source>
</evidence>
<dbReference type="GO" id="GO:0005829">
    <property type="term" value="C:cytosol"/>
    <property type="evidence" value="ECO:0007669"/>
    <property type="project" value="TreeGrafter"/>
</dbReference>
<accession>A0A3N1D1B2</accession>
<comment type="caution">
    <text evidence="6">The sequence shown here is derived from an EMBL/GenBank/DDBJ whole genome shotgun (WGS) entry which is preliminary data.</text>
</comment>
<comment type="similarity">
    <text evidence="1 4">Belongs to the glycosyl hydrolase 1 family.</text>
</comment>
<evidence type="ECO:0000313" key="7">
    <source>
        <dbReference type="Proteomes" id="UP000272400"/>
    </source>
</evidence>
<gene>
    <name evidence="6" type="ORF">EDD29_4924</name>
</gene>
<protein>
    <submittedName>
        <fullName evidence="6">Beta-glucosidase</fullName>
    </submittedName>
</protein>
<dbReference type="PANTHER" id="PTHR10353">
    <property type="entry name" value="GLYCOSYL HYDROLASE"/>
    <property type="match status" value="1"/>
</dbReference>
<dbReference type="GO" id="GO:0016052">
    <property type="term" value="P:carbohydrate catabolic process"/>
    <property type="evidence" value="ECO:0007669"/>
    <property type="project" value="TreeGrafter"/>
</dbReference>